<organism evidence="1 2">
    <name type="scientific">Trifolium pratense</name>
    <name type="common">Red clover</name>
    <dbReference type="NCBI Taxonomy" id="57577"/>
    <lineage>
        <taxon>Eukaryota</taxon>
        <taxon>Viridiplantae</taxon>
        <taxon>Streptophyta</taxon>
        <taxon>Embryophyta</taxon>
        <taxon>Tracheophyta</taxon>
        <taxon>Spermatophyta</taxon>
        <taxon>Magnoliopsida</taxon>
        <taxon>eudicotyledons</taxon>
        <taxon>Gunneridae</taxon>
        <taxon>Pentapetalae</taxon>
        <taxon>rosids</taxon>
        <taxon>fabids</taxon>
        <taxon>Fabales</taxon>
        <taxon>Fabaceae</taxon>
        <taxon>Papilionoideae</taxon>
        <taxon>50 kb inversion clade</taxon>
        <taxon>NPAAA clade</taxon>
        <taxon>Hologalegina</taxon>
        <taxon>IRL clade</taxon>
        <taxon>Trifolieae</taxon>
        <taxon>Trifolium</taxon>
    </lineage>
</organism>
<reference evidence="1 2" key="1">
    <citation type="journal article" date="2014" name="Am. J. Bot.">
        <title>Genome assembly and annotation for red clover (Trifolium pratense; Fabaceae).</title>
        <authorList>
            <person name="Istvanek J."/>
            <person name="Jaros M."/>
            <person name="Krenek A."/>
            <person name="Repkova J."/>
        </authorList>
    </citation>
    <scope>NUCLEOTIDE SEQUENCE [LARGE SCALE GENOMIC DNA]</scope>
    <source>
        <strain evidence="2">cv. Tatra</strain>
        <tissue evidence="1">Young leaves</tissue>
    </source>
</reference>
<comment type="caution">
    <text evidence="1">The sequence shown here is derived from an EMBL/GenBank/DDBJ whole genome shotgun (WGS) entry which is preliminary data.</text>
</comment>
<evidence type="ECO:0000313" key="2">
    <source>
        <dbReference type="Proteomes" id="UP000236291"/>
    </source>
</evidence>
<dbReference type="EMBL" id="ASHM01039852">
    <property type="protein sequence ID" value="PNX81402.1"/>
    <property type="molecule type" value="Genomic_DNA"/>
</dbReference>
<protein>
    <submittedName>
        <fullName evidence="1">Uncharacterized protein</fullName>
    </submittedName>
</protein>
<evidence type="ECO:0000313" key="1">
    <source>
        <dbReference type="EMBL" id="PNX81402.1"/>
    </source>
</evidence>
<accession>A0A2K3LS84</accession>
<feature type="non-terminal residue" evidence="1">
    <location>
        <position position="1"/>
    </location>
</feature>
<dbReference type="AlphaFoldDB" id="A0A2K3LS84"/>
<reference evidence="1 2" key="2">
    <citation type="journal article" date="2017" name="Front. Plant Sci.">
        <title>Gene Classification and Mining of Molecular Markers Useful in Red Clover (Trifolium pratense) Breeding.</title>
        <authorList>
            <person name="Istvanek J."/>
            <person name="Dluhosova J."/>
            <person name="Dluhos P."/>
            <person name="Patkova L."/>
            <person name="Nedelnik J."/>
            <person name="Repkova J."/>
        </authorList>
    </citation>
    <scope>NUCLEOTIDE SEQUENCE [LARGE SCALE GENOMIC DNA]</scope>
    <source>
        <strain evidence="2">cv. Tatra</strain>
        <tissue evidence="1">Young leaves</tissue>
    </source>
</reference>
<dbReference type="Proteomes" id="UP000236291">
    <property type="component" value="Unassembled WGS sequence"/>
</dbReference>
<proteinExistence type="predicted"/>
<name>A0A2K3LS84_TRIPR</name>
<gene>
    <name evidence="1" type="ORF">L195_g037420</name>
</gene>
<sequence length="114" mass="12942">LFQTPRNRFRRSGVVTNVAPSCSFLPAYGRSFLLSGVCVVTAEVALVVLQPRSVEICRSQCFQGLDACCCHKGCWYLDVFVLEIRSLSISYRRKISFSIFFCYSGFEFVRGFAR</sequence>